<dbReference type="GO" id="GO:0008270">
    <property type="term" value="F:zinc ion binding"/>
    <property type="evidence" value="ECO:0007669"/>
    <property type="project" value="UniProtKB-KW"/>
</dbReference>
<keyword evidence="1" id="KW-0479">Metal-binding</keyword>
<dbReference type="InParanoid" id="E4XIG6"/>
<keyword evidence="1" id="KW-0863">Zinc-finger</keyword>
<accession>E4XIG6</accession>
<sequence>MKGGARRWLASTGIGSRLVHPRIAPLFLAVRSKSKILQTADFSKLRDIVLLEYTCSKCSSSNFEMLLQSMYASNLVITKCSNCATKFCLGDQLEWFKEIALKNPDLIQVLIKSGDLIEGSVTLDFVSKMTERTENRKILKEKEATDYIGFDLQATKKNNTNAVNLLRLFDESEVLANPPGKIEE</sequence>
<name>E4XIG6_OIKDI</name>
<gene>
    <name evidence="3" type="ORF">GSOID_T00012388001</name>
</gene>
<evidence type="ECO:0000256" key="1">
    <source>
        <dbReference type="PROSITE-ProRule" id="PRU00834"/>
    </source>
</evidence>
<dbReference type="Proteomes" id="UP000001307">
    <property type="component" value="Unassembled WGS sequence"/>
</dbReference>
<evidence type="ECO:0000259" key="2">
    <source>
        <dbReference type="PROSITE" id="PS51501"/>
    </source>
</evidence>
<dbReference type="Pfam" id="PF05180">
    <property type="entry name" value="zf-DNL"/>
    <property type="match status" value="1"/>
</dbReference>
<dbReference type="EMBL" id="FN653055">
    <property type="protein sequence ID" value="CBY10367.1"/>
    <property type="molecule type" value="Genomic_DNA"/>
</dbReference>
<dbReference type="InterPro" id="IPR007853">
    <property type="entry name" value="Znf_DNL-typ"/>
</dbReference>
<dbReference type="AlphaFoldDB" id="E4XIG6"/>
<organism evidence="3">
    <name type="scientific">Oikopleura dioica</name>
    <name type="common">Tunicate</name>
    <dbReference type="NCBI Taxonomy" id="34765"/>
    <lineage>
        <taxon>Eukaryota</taxon>
        <taxon>Metazoa</taxon>
        <taxon>Chordata</taxon>
        <taxon>Tunicata</taxon>
        <taxon>Appendicularia</taxon>
        <taxon>Copelata</taxon>
        <taxon>Oikopleuridae</taxon>
        <taxon>Oikopleura</taxon>
    </lineage>
</organism>
<reference evidence="3" key="1">
    <citation type="journal article" date="2010" name="Science">
        <title>Plasticity of animal genome architecture unmasked by rapid evolution of a pelagic tunicate.</title>
        <authorList>
            <person name="Denoeud F."/>
            <person name="Henriet S."/>
            <person name="Mungpakdee S."/>
            <person name="Aury J.M."/>
            <person name="Da Silva C."/>
            <person name="Brinkmann H."/>
            <person name="Mikhaleva J."/>
            <person name="Olsen L.C."/>
            <person name="Jubin C."/>
            <person name="Canestro C."/>
            <person name="Bouquet J.M."/>
            <person name="Danks G."/>
            <person name="Poulain J."/>
            <person name="Campsteijn C."/>
            <person name="Adamski M."/>
            <person name="Cross I."/>
            <person name="Yadetie F."/>
            <person name="Muffato M."/>
            <person name="Louis A."/>
            <person name="Butcher S."/>
            <person name="Tsagkogeorga G."/>
            <person name="Konrad A."/>
            <person name="Singh S."/>
            <person name="Jensen M.F."/>
            <person name="Cong E.H."/>
            <person name="Eikeseth-Otteraa H."/>
            <person name="Noel B."/>
            <person name="Anthouard V."/>
            <person name="Porcel B.M."/>
            <person name="Kachouri-Lafond R."/>
            <person name="Nishino A."/>
            <person name="Ugolini M."/>
            <person name="Chourrout P."/>
            <person name="Nishida H."/>
            <person name="Aasland R."/>
            <person name="Huzurbazar S."/>
            <person name="Westhof E."/>
            <person name="Delsuc F."/>
            <person name="Lehrach H."/>
            <person name="Reinhardt R."/>
            <person name="Weissenbach J."/>
            <person name="Roy S.W."/>
            <person name="Artiguenave F."/>
            <person name="Postlethwait J.H."/>
            <person name="Manak J.R."/>
            <person name="Thompson E.M."/>
            <person name="Jaillon O."/>
            <person name="Du Pasquier L."/>
            <person name="Boudinot P."/>
            <person name="Liberles D.A."/>
            <person name="Volff J.N."/>
            <person name="Philippe H."/>
            <person name="Lenhard B."/>
            <person name="Roest Crollius H."/>
            <person name="Wincker P."/>
            <person name="Chourrout D."/>
        </authorList>
    </citation>
    <scope>NUCLEOTIDE SEQUENCE [LARGE SCALE GENOMIC DNA]</scope>
</reference>
<proteinExistence type="predicted"/>
<keyword evidence="4" id="KW-1185">Reference proteome</keyword>
<dbReference type="OrthoDB" id="10329286at2759"/>
<feature type="domain" description="DNL-type" evidence="2">
    <location>
        <begin position="44"/>
        <end position="147"/>
    </location>
</feature>
<dbReference type="PROSITE" id="PS51501">
    <property type="entry name" value="ZF_DNL"/>
    <property type="match status" value="1"/>
</dbReference>
<evidence type="ECO:0000313" key="3">
    <source>
        <dbReference type="EMBL" id="CBY10367.1"/>
    </source>
</evidence>
<protein>
    <recommendedName>
        <fullName evidence="2">DNL-type domain-containing protein</fullName>
    </recommendedName>
</protein>
<evidence type="ECO:0000313" key="4">
    <source>
        <dbReference type="Proteomes" id="UP000001307"/>
    </source>
</evidence>
<keyword evidence="1" id="KW-0862">Zinc</keyword>